<feature type="binding site" evidence="7">
    <location>
        <position position="15"/>
    </location>
    <ligand>
        <name>substrate</name>
    </ligand>
</feature>
<keyword evidence="13" id="KW-1185">Reference proteome</keyword>
<dbReference type="PROSITE" id="PS00837">
    <property type="entry name" value="ALADH_PNT_2"/>
    <property type="match status" value="1"/>
</dbReference>
<feature type="domain" description="Alanine dehydrogenase/pyridine nucleotide transhydrogenase NAD(H)-binding" evidence="10">
    <location>
        <begin position="148"/>
        <end position="296"/>
    </location>
</feature>
<dbReference type="PANTHER" id="PTHR42795">
    <property type="entry name" value="ALANINE DEHYDROGENASE"/>
    <property type="match status" value="1"/>
</dbReference>
<evidence type="ECO:0000259" key="10">
    <source>
        <dbReference type="SMART" id="SM01002"/>
    </source>
</evidence>
<feature type="binding site" evidence="8">
    <location>
        <begin position="297"/>
        <end position="300"/>
    </location>
    <ligand>
        <name>NAD(+)</name>
        <dbReference type="ChEBI" id="CHEBI:57540"/>
    </ligand>
</feature>
<dbReference type="GO" id="GO:0000166">
    <property type="term" value="F:nucleotide binding"/>
    <property type="evidence" value="ECO:0007669"/>
    <property type="project" value="UniProtKB-KW"/>
</dbReference>
<name>A0A5A8F0T0_9BACT</name>
<comment type="catalytic activity">
    <reaction evidence="5">
        <text>L-alanine + NAD(+) + H2O = pyruvate + NH4(+) + NADH + H(+)</text>
        <dbReference type="Rhea" id="RHEA:18405"/>
        <dbReference type="ChEBI" id="CHEBI:15361"/>
        <dbReference type="ChEBI" id="CHEBI:15377"/>
        <dbReference type="ChEBI" id="CHEBI:15378"/>
        <dbReference type="ChEBI" id="CHEBI:28938"/>
        <dbReference type="ChEBI" id="CHEBI:57540"/>
        <dbReference type="ChEBI" id="CHEBI:57945"/>
        <dbReference type="ChEBI" id="CHEBI:57972"/>
        <dbReference type="EC" id="1.4.1.1"/>
    </reaction>
</comment>
<dbReference type="EMBL" id="VFJB01000008">
    <property type="protein sequence ID" value="KAA0257448.1"/>
    <property type="molecule type" value="Genomic_DNA"/>
</dbReference>
<proteinExistence type="inferred from homology"/>
<feature type="binding site" evidence="8">
    <location>
        <begin position="238"/>
        <end position="239"/>
    </location>
    <ligand>
        <name>NAD(+)</name>
        <dbReference type="ChEBI" id="CHEBI:57540"/>
    </ligand>
</feature>
<comment type="cofactor">
    <cofactor evidence="9">
        <name>Mg(2+)</name>
        <dbReference type="ChEBI" id="CHEBI:18420"/>
    </cofactor>
    <text evidence="9">Binds 1 Mg(2+) ion per subunit.</text>
</comment>
<dbReference type="InterPro" id="IPR008141">
    <property type="entry name" value="Ala_DH"/>
</dbReference>
<feature type="binding site" evidence="8">
    <location>
        <begin position="266"/>
        <end position="269"/>
    </location>
    <ligand>
        <name>NAD(+)</name>
        <dbReference type="ChEBI" id="CHEBI:57540"/>
    </ligand>
</feature>
<feature type="binding site" evidence="8">
    <location>
        <position position="202"/>
    </location>
    <ligand>
        <name>NAD(+)</name>
        <dbReference type="ChEBI" id="CHEBI:57540"/>
    </ligand>
</feature>
<feature type="binding site" evidence="8">
    <location>
        <position position="219"/>
    </location>
    <ligand>
        <name>NAD(+)</name>
        <dbReference type="ChEBI" id="CHEBI:57540"/>
    </ligand>
</feature>
<dbReference type="GO" id="GO:0005886">
    <property type="term" value="C:plasma membrane"/>
    <property type="evidence" value="ECO:0007669"/>
    <property type="project" value="TreeGrafter"/>
</dbReference>
<dbReference type="CDD" id="cd05305">
    <property type="entry name" value="L-AlaDH"/>
    <property type="match status" value="1"/>
</dbReference>
<reference evidence="12 13" key="1">
    <citation type="submission" date="2019-06" db="EMBL/GenBank/DDBJ databases">
        <title>Genomic insights into carbon and energy metabolism of Deferribacter autotrophicus revealed new metabolic traits in the phylum Deferribacteres.</title>
        <authorList>
            <person name="Slobodkin A.I."/>
            <person name="Slobodkina G.B."/>
            <person name="Allioux M."/>
            <person name="Alain K."/>
            <person name="Jebbar M."/>
            <person name="Shadrin V."/>
            <person name="Kublanov I.V."/>
            <person name="Toshchakov S.V."/>
            <person name="Bonch-Osmolovskaya E.A."/>
        </authorList>
    </citation>
    <scope>NUCLEOTIDE SEQUENCE [LARGE SCALE GENOMIC DNA]</scope>
    <source>
        <strain evidence="12 13">SL50</strain>
    </source>
</reference>
<dbReference type="InterPro" id="IPR007886">
    <property type="entry name" value="AlaDH/PNT_N"/>
</dbReference>
<feature type="domain" description="Alanine dehydrogenase/pyridine nucleotide transhydrogenase N-terminal" evidence="11">
    <location>
        <begin position="4"/>
        <end position="136"/>
    </location>
</feature>
<dbReference type="EC" id="1.4.1.1" evidence="2 5"/>
<dbReference type="SMART" id="SM01002">
    <property type="entry name" value="AlaDh_PNT_C"/>
    <property type="match status" value="1"/>
</dbReference>
<dbReference type="SMART" id="SM01003">
    <property type="entry name" value="AlaDh_PNT_N"/>
    <property type="match status" value="1"/>
</dbReference>
<gene>
    <name evidence="12" type="primary">ald</name>
    <name evidence="12" type="ORF">FHQ18_10395</name>
</gene>
<feature type="active site" description="Proton donor/acceptor" evidence="6">
    <location>
        <position position="269"/>
    </location>
</feature>
<evidence type="ECO:0000256" key="2">
    <source>
        <dbReference type="ARBA" id="ARBA00012897"/>
    </source>
</evidence>
<evidence type="ECO:0000256" key="6">
    <source>
        <dbReference type="PIRSR" id="PIRSR000183-1"/>
    </source>
</evidence>
<dbReference type="SUPFAM" id="SSF52283">
    <property type="entry name" value="Formate/glycerate dehydrogenase catalytic domain-like"/>
    <property type="match status" value="1"/>
</dbReference>
<feature type="binding site" evidence="8">
    <location>
        <position position="197"/>
    </location>
    <ligand>
        <name>NAD(+)</name>
        <dbReference type="ChEBI" id="CHEBI:57540"/>
    </ligand>
</feature>
<keyword evidence="4 5" id="KW-0520">NAD</keyword>
<dbReference type="Proteomes" id="UP000322876">
    <property type="component" value="Unassembled WGS sequence"/>
</dbReference>
<evidence type="ECO:0000256" key="1">
    <source>
        <dbReference type="ARBA" id="ARBA00005689"/>
    </source>
</evidence>
<comment type="similarity">
    <text evidence="1 5">Belongs to the AlaDH/PNT family.</text>
</comment>
<comment type="caution">
    <text evidence="12">The sequence shown here is derived from an EMBL/GenBank/DDBJ whole genome shotgun (WGS) entry which is preliminary data.</text>
</comment>
<dbReference type="Gene3D" id="3.40.50.720">
    <property type="entry name" value="NAD(P)-binding Rossmann-like Domain"/>
    <property type="match status" value="2"/>
</dbReference>
<dbReference type="Pfam" id="PF05222">
    <property type="entry name" value="AlaDh_PNT_N"/>
    <property type="match status" value="1"/>
</dbReference>
<dbReference type="FunFam" id="3.40.50.720:FF:000049">
    <property type="entry name" value="Alanine dehydrogenase"/>
    <property type="match status" value="1"/>
</dbReference>
<keyword evidence="9" id="KW-0460">Magnesium</keyword>
<feature type="active site" description="Proton donor/acceptor" evidence="6">
    <location>
        <position position="96"/>
    </location>
</feature>
<evidence type="ECO:0000256" key="5">
    <source>
        <dbReference type="PIRNR" id="PIRNR000183"/>
    </source>
</evidence>
<organism evidence="12 13">
    <name type="scientific">Deferribacter autotrophicus</name>
    <dbReference type="NCBI Taxonomy" id="500465"/>
    <lineage>
        <taxon>Bacteria</taxon>
        <taxon>Pseudomonadati</taxon>
        <taxon>Deferribacterota</taxon>
        <taxon>Deferribacteres</taxon>
        <taxon>Deferribacterales</taxon>
        <taxon>Deferribacteraceae</taxon>
        <taxon>Deferribacter</taxon>
    </lineage>
</organism>
<dbReference type="Pfam" id="PF01262">
    <property type="entry name" value="AlaDh_PNT_C"/>
    <property type="match status" value="1"/>
</dbReference>
<protein>
    <recommendedName>
        <fullName evidence="2 5">Alanine dehydrogenase</fullName>
        <ecNumber evidence="2 5">1.4.1.1</ecNumber>
    </recommendedName>
</protein>
<dbReference type="GO" id="GO:0000286">
    <property type="term" value="F:alanine dehydrogenase activity"/>
    <property type="evidence" value="ECO:0007669"/>
    <property type="project" value="UniProtKB-UniRule"/>
</dbReference>
<feature type="binding site" evidence="8">
    <location>
        <position position="133"/>
    </location>
    <ligand>
        <name>NAD(+)</name>
        <dbReference type="ChEBI" id="CHEBI:57540"/>
    </ligand>
</feature>
<feature type="binding site" evidence="7">
    <location>
        <position position="75"/>
    </location>
    <ligand>
        <name>substrate</name>
    </ligand>
</feature>
<keyword evidence="8" id="KW-0547">Nucleotide-binding</keyword>
<dbReference type="NCBIfam" id="TIGR00518">
    <property type="entry name" value="alaDH"/>
    <property type="match status" value="1"/>
</dbReference>
<dbReference type="InterPro" id="IPR007698">
    <property type="entry name" value="AlaDH/PNT_NAD(H)-bd"/>
</dbReference>
<keyword evidence="9" id="KW-0479">Metal-binding</keyword>
<feature type="binding site" evidence="9">
    <location>
        <position position="322"/>
    </location>
    <ligand>
        <name>Mg(2+)</name>
        <dbReference type="ChEBI" id="CHEBI:18420"/>
    </ligand>
</feature>
<dbReference type="GO" id="GO:0046872">
    <property type="term" value="F:metal ion binding"/>
    <property type="evidence" value="ECO:0007669"/>
    <property type="project" value="UniProtKB-KW"/>
</dbReference>
<evidence type="ECO:0000256" key="9">
    <source>
        <dbReference type="PIRSR" id="PIRSR000183-4"/>
    </source>
</evidence>
<evidence type="ECO:0000313" key="12">
    <source>
        <dbReference type="EMBL" id="KAA0257448.1"/>
    </source>
</evidence>
<evidence type="ECO:0000256" key="8">
    <source>
        <dbReference type="PIRSR" id="PIRSR000183-3"/>
    </source>
</evidence>
<evidence type="ECO:0000256" key="4">
    <source>
        <dbReference type="ARBA" id="ARBA00023027"/>
    </source>
</evidence>
<evidence type="ECO:0000259" key="11">
    <source>
        <dbReference type="SMART" id="SM01003"/>
    </source>
</evidence>
<dbReference type="InterPro" id="IPR036291">
    <property type="entry name" value="NAD(P)-bd_dom_sf"/>
</dbReference>
<dbReference type="AlphaFoldDB" id="A0A5A8F0T0"/>
<feature type="binding site" evidence="8">
    <location>
        <position position="278"/>
    </location>
    <ligand>
        <name>NAD(+)</name>
        <dbReference type="ChEBI" id="CHEBI:57540"/>
    </ligand>
</feature>
<dbReference type="GO" id="GO:0042853">
    <property type="term" value="P:L-alanine catabolic process"/>
    <property type="evidence" value="ECO:0007669"/>
    <property type="project" value="InterPro"/>
</dbReference>
<dbReference type="RefSeq" id="WP_149267120.1">
    <property type="nucleotide sequence ID" value="NZ_VFJB01000008.1"/>
</dbReference>
<dbReference type="InterPro" id="IPR008143">
    <property type="entry name" value="Ala_DH/PNT_CS2"/>
</dbReference>
<dbReference type="PANTHER" id="PTHR42795:SF1">
    <property type="entry name" value="ALANINE DEHYDROGENASE"/>
    <property type="match status" value="1"/>
</dbReference>
<keyword evidence="3 5" id="KW-0560">Oxidoreductase</keyword>
<dbReference type="PIRSF" id="PIRSF000183">
    <property type="entry name" value="Alanine_dh"/>
    <property type="match status" value="1"/>
</dbReference>
<evidence type="ECO:0000256" key="7">
    <source>
        <dbReference type="PIRSR" id="PIRSR000183-2"/>
    </source>
</evidence>
<feature type="binding site" evidence="8">
    <location>
        <begin position="177"/>
        <end position="178"/>
    </location>
    <ligand>
        <name>NAD(+)</name>
        <dbReference type="ChEBI" id="CHEBI:57540"/>
    </ligand>
</feature>
<sequence>MIIGVPKEIKPDENRVSITPAGVHELVKNGHKVLIEKNAGIGSGITDEEYIREGAEIVESADEVFENAEMIIKVKEPQPVEIEKFKEGQIIFTYLHLAPDERQTKGLIEKKVVAIAYETIEVKGKLPLLEPMSEIAGKMSSLMGAYYLAKPYGGRGVLAGGVAGVHSAKFVIIGGGTAGLNAAKIASGLGARVVVMDINLERMRYLEDILPANCEMLMSNKVNIENEIKDADVVIGTVLIPGAKAPKLITKEMITKMKKGAVIVDVSIDQGGCVETSRPTTHHDPVYEIDGILHYCVANMPGAYARTSTYALTNATLPFAIEIANKGWEKACKENESIKKGVNVAFGHVTCKPVAEAHNLPFKNIEDII</sequence>
<dbReference type="SUPFAM" id="SSF51735">
    <property type="entry name" value="NAD(P)-binding Rossmann-fold domains"/>
    <property type="match status" value="1"/>
</dbReference>
<dbReference type="OrthoDB" id="9804592at2"/>
<evidence type="ECO:0000256" key="3">
    <source>
        <dbReference type="ARBA" id="ARBA00023002"/>
    </source>
</evidence>
<evidence type="ECO:0000313" key="13">
    <source>
        <dbReference type="Proteomes" id="UP000322876"/>
    </source>
</evidence>
<accession>A0A5A8F0T0</accession>